<dbReference type="Gene3D" id="3.10.20.310">
    <property type="entry name" value="membrane protein fhac"/>
    <property type="match status" value="1"/>
</dbReference>
<dbReference type="EMBL" id="FOSK01000007">
    <property type="protein sequence ID" value="SFK66230.1"/>
    <property type="molecule type" value="Genomic_DNA"/>
</dbReference>
<protein>
    <submittedName>
        <fullName evidence="5">Autotransporter secretion outer membrane protein TamA</fullName>
    </submittedName>
</protein>
<evidence type="ECO:0000259" key="4">
    <source>
        <dbReference type="Pfam" id="PF01103"/>
    </source>
</evidence>
<dbReference type="PANTHER" id="PTHR12815:SF42">
    <property type="entry name" value="BACTERIAL SURFACE ANTIGEN (D15) DOMAIN-CONTAINING PROTEIN"/>
    <property type="match status" value="1"/>
</dbReference>
<keyword evidence="3" id="KW-0472">Membrane</keyword>
<feature type="domain" description="Bacterial surface antigen (D15)" evidence="4">
    <location>
        <begin position="362"/>
        <end position="660"/>
    </location>
</feature>
<reference evidence="5 6" key="1">
    <citation type="submission" date="2016-10" db="EMBL/GenBank/DDBJ databases">
        <authorList>
            <person name="Varghese N."/>
            <person name="Submissions S."/>
        </authorList>
    </citation>
    <scope>NUCLEOTIDE SEQUENCE [LARGE SCALE GENOMIC DNA]</scope>
    <source>
        <strain evidence="5 6">DSM 16392</strain>
    </source>
</reference>
<evidence type="ECO:0000256" key="1">
    <source>
        <dbReference type="ARBA" id="ARBA00004370"/>
    </source>
</evidence>
<evidence type="ECO:0000256" key="3">
    <source>
        <dbReference type="ARBA" id="ARBA00023136"/>
    </source>
</evidence>
<sequence length="660" mass="72395">MLYKHKNRRERIASGWPWNVKIPRAVTLLVCLCLSFSTFSQAYAFELFGYHLWGEKAESNEDSLAGVPDPTPYTVEFRVVGEHEDQPSELEEELQSVSLLVHDVKKLPSGASGVLARATQDFERLIGKLYEDGYYGALVQITVAGSPLNQAILHPEKITERPIPVLVEVNRDVQFRFGNADVNYKGSATENGLDLPNAQSLGLVEGTPALSEKVLEAEKQAIKFLKDEGYPFAKVGNRQLLANHASQTLKVKLDINSGPYARFGPVSVTGTVKMDPEFVRSYANLPRGAQWDAKVISHAQSRLRDLEVFSSIRFEPDKQLDENGELPLTIVVAERPRKVFGVGANYSSNEGVGFDGYWRHRNLFGKAERLSVTAAVGQLLAVDNEQIEYAARVTFEKPGAIGPLTAFSTSVAAVQENPDNYRSTSFAYDAYLSRDFTEALSGRIGAEVYFANERDVFGQNDYFLLGIPADLTYDTRNDTLNPTSGIEAKLFFEPAFDVLGDTENLYSQGSIASYLPIVGTDRVVLAGRVSAGAIIAPSVQDVPAARRFFLGGGGTIRGYAYKNVGPRLDDEVTGGRSFMLFNGEVRTRITENIGLVGFVDAGAAYLTQFPNFDEPFSVGVGGGVRYFTPVGPLRLDVGVPLEPQRNDPPFAVYIGLSQSF</sequence>
<dbReference type="Pfam" id="PF01103">
    <property type="entry name" value="Omp85"/>
    <property type="match status" value="1"/>
</dbReference>
<keyword evidence="6" id="KW-1185">Reference proteome</keyword>
<evidence type="ECO:0000313" key="5">
    <source>
        <dbReference type="EMBL" id="SFK66230.1"/>
    </source>
</evidence>
<organism evidence="5 6">
    <name type="scientific">Pseudovibrio ascidiaceicola</name>
    <dbReference type="NCBI Taxonomy" id="285279"/>
    <lineage>
        <taxon>Bacteria</taxon>
        <taxon>Pseudomonadati</taxon>
        <taxon>Pseudomonadota</taxon>
        <taxon>Alphaproteobacteria</taxon>
        <taxon>Hyphomicrobiales</taxon>
        <taxon>Stappiaceae</taxon>
        <taxon>Pseudovibrio</taxon>
    </lineage>
</organism>
<gene>
    <name evidence="5" type="ORF">SAMN04488518_107274</name>
</gene>
<evidence type="ECO:0000256" key="2">
    <source>
        <dbReference type="ARBA" id="ARBA00022452"/>
    </source>
</evidence>
<accession>A0A1I4BD72</accession>
<dbReference type="InterPro" id="IPR000184">
    <property type="entry name" value="Bac_surfAg_D15"/>
</dbReference>
<dbReference type="PANTHER" id="PTHR12815">
    <property type="entry name" value="SORTING AND ASSEMBLY MACHINERY SAMM50 PROTEIN FAMILY MEMBER"/>
    <property type="match status" value="1"/>
</dbReference>
<name>A0A1I4BD72_9HYPH</name>
<keyword evidence="2" id="KW-0812">Transmembrane</keyword>
<comment type="caution">
    <text evidence="5">The sequence shown here is derived from an EMBL/GenBank/DDBJ whole genome shotgun (WGS) entry which is preliminary data.</text>
</comment>
<comment type="subcellular location">
    <subcellularLocation>
        <location evidence="1">Membrane</location>
    </subcellularLocation>
</comment>
<keyword evidence="2" id="KW-1134">Transmembrane beta strand</keyword>
<dbReference type="InterPro" id="IPR039910">
    <property type="entry name" value="D15-like"/>
</dbReference>
<dbReference type="Gene3D" id="2.40.160.50">
    <property type="entry name" value="membrane protein fhac: a member of the omp85/tpsb transporter family"/>
    <property type="match status" value="1"/>
</dbReference>
<evidence type="ECO:0000313" key="6">
    <source>
        <dbReference type="Proteomes" id="UP000199598"/>
    </source>
</evidence>
<dbReference type="Proteomes" id="UP000199598">
    <property type="component" value="Unassembled WGS sequence"/>
</dbReference>
<proteinExistence type="predicted"/>
<dbReference type="RefSeq" id="WP_208860392.1">
    <property type="nucleotide sequence ID" value="NZ_FOSK01000007.1"/>
</dbReference>